<feature type="compositionally biased region" description="Acidic residues" evidence="1">
    <location>
        <begin position="17"/>
        <end position="31"/>
    </location>
</feature>
<evidence type="ECO:0000256" key="1">
    <source>
        <dbReference type="SAM" id="MobiDB-lite"/>
    </source>
</evidence>
<name>A0A0M0J3H1_9EUKA</name>
<protein>
    <submittedName>
        <fullName evidence="2">Uncharacterized protein</fullName>
    </submittedName>
</protein>
<evidence type="ECO:0000313" key="2">
    <source>
        <dbReference type="EMBL" id="KOO21065.1"/>
    </source>
</evidence>
<dbReference type="EMBL" id="JWZX01003392">
    <property type="protein sequence ID" value="KOO21065.1"/>
    <property type="molecule type" value="Genomic_DNA"/>
</dbReference>
<accession>A0A0M0J3H1</accession>
<organism evidence="2 3">
    <name type="scientific">Chrysochromulina tobinii</name>
    <dbReference type="NCBI Taxonomy" id="1460289"/>
    <lineage>
        <taxon>Eukaryota</taxon>
        <taxon>Haptista</taxon>
        <taxon>Haptophyta</taxon>
        <taxon>Prymnesiophyceae</taxon>
        <taxon>Prymnesiales</taxon>
        <taxon>Chrysochromulinaceae</taxon>
        <taxon>Chrysochromulina</taxon>
    </lineage>
</organism>
<comment type="caution">
    <text evidence="2">The sequence shown here is derived from an EMBL/GenBank/DDBJ whole genome shotgun (WGS) entry which is preliminary data.</text>
</comment>
<proteinExistence type="predicted"/>
<dbReference type="Proteomes" id="UP000037460">
    <property type="component" value="Unassembled WGS sequence"/>
</dbReference>
<feature type="region of interest" description="Disordered" evidence="1">
    <location>
        <begin position="1"/>
        <end position="36"/>
    </location>
</feature>
<dbReference type="AlphaFoldDB" id="A0A0M0J3H1"/>
<reference evidence="3" key="1">
    <citation type="journal article" date="2015" name="PLoS Genet.">
        <title>Genome Sequence and Transcriptome Analyses of Chrysochromulina tobin: Metabolic Tools for Enhanced Algal Fitness in the Prominent Order Prymnesiales (Haptophyceae).</title>
        <authorList>
            <person name="Hovde B.T."/>
            <person name="Deodato C.R."/>
            <person name="Hunsperger H.M."/>
            <person name="Ryken S.A."/>
            <person name="Yost W."/>
            <person name="Jha R.K."/>
            <person name="Patterson J."/>
            <person name="Monnat R.J. Jr."/>
            <person name="Barlow S.B."/>
            <person name="Starkenburg S.R."/>
            <person name="Cattolico R.A."/>
        </authorList>
    </citation>
    <scope>NUCLEOTIDE SEQUENCE</scope>
    <source>
        <strain evidence="3">CCMP291</strain>
    </source>
</reference>
<keyword evidence="3" id="KW-1185">Reference proteome</keyword>
<sequence length="130" mass="13962">MATAGKGGMEENYGGENEGEVEGEGEAEGEYGGDHQWTPVKVAIEVNGVTHRIGASRDGMGSVSRVPFVLNDACYESGYPELVDLDLVDLLLSKKAELSYVDKDGDIRRFDGSITVVDLMAAKSIHVRVL</sequence>
<gene>
    <name evidence="2" type="ORF">Ctob_002653</name>
</gene>
<evidence type="ECO:0000313" key="3">
    <source>
        <dbReference type="Proteomes" id="UP000037460"/>
    </source>
</evidence>